<evidence type="ECO:0000259" key="1">
    <source>
        <dbReference type="PROSITE" id="PS50995"/>
    </source>
</evidence>
<dbReference type="InParanoid" id="D1Z2P4"/>
<dbReference type="PANTHER" id="PTHR33164">
    <property type="entry name" value="TRANSCRIPTIONAL REGULATOR, MARR FAMILY"/>
    <property type="match status" value="1"/>
</dbReference>
<dbReference type="AlphaFoldDB" id="D1Z2P4"/>
<dbReference type="GO" id="GO:0006950">
    <property type="term" value="P:response to stress"/>
    <property type="evidence" value="ECO:0007669"/>
    <property type="project" value="TreeGrafter"/>
</dbReference>
<organism evidence="2 3">
    <name type="scientific">Methanocella paludicola (strain DSM 17711 / JCM 13418 / NBRC 101707 / SANAE)</name>
    <dbReference type="NCBI Taxonomy" id="304371"/>
    <lineage>
        <taxon>Archaea</taxon>
        <taxon>Methanobacteriati</taxon>
        <taxon>Methanobacteriota</taxon>
        <taxon>Stenosarchaea group</taxon>
        <taxon>Methanomicrobia</taxon>
        <taxon>Methanocellales</taxon>
        <taxon>Methanocellaceae</taxon>
        <taxon>Methanocella</taxon>
    </lineage>
</organism>
<dbReference type="Gene3D" id="1.10.10.10">
    <property type="entry name" value="Winged helix-like DNA-binding domain superfamily/Winged helix DNA-binding domain"/>
    <property type="match status" value="1"/>
</dbReference>
<keyword evidence="3" id="KW-1185">Reference proteome</keyword>
<reference evidence="3" key="3">
    <citation type="journal article" date="2011" name="PLoS ONE">
        <title>Genome sequence of a mesophilic hydrogenotrophic methanogen Methanocella paludicola, the first cultivated representative of the order Methanocellales.</title>
        <authorList>
            <person name="Sakai S."/>
            <person name="Takaki Y."/>
            <person name="Shimamura S."/>
            <person name="Sekine M."/>
            <person name="Tajima T."/>
            <person name="Kosugi H."/>
            <person name="Ichikawa N."/>
            <person name="Tasumi E."/>
            <person name="Hiraki A.T."/>
            <person name="Shimizu A."/>
            <person name="Kato Y."/>
            <person name="Nishiko R."/>
            <person name="Mori K."/>
            <person name="Fujita N."/>
            <person name="Imachi H."/>
            <person name="Takai K."/>
        </authorList>
    </citation>
    <scope>NUCLEOTIDE SEQUENCE [LARGE SCALE GENOMIC DNA]</scope>
    <source>
        <strain evidence="3">DSM 17711 / JCM 13418 / NBRC 101707 / SANAE</strain>
    </source>
</reference>
<evidence type="ECO:0000313" key="3">
    <source>
        <dbReference type="Proteomes" id="UP000001882"/>
    </source>
</evidence>
<dbReference type="OrthoDB" id="68802at2157"/>
<dbReference type="STRING" id="304371.MCP_2894"/>
<sequence>MAKFILVMVFLIEQRWSYYIGKDLEEDGITTKQWLMALVIANGFKHAPSIQEVADAMSTTHQNVKQIASGMERQGLMRLERDEKNKRIIRLRVTEHCFRLFKSREEGDVRAVLSMFENISDDELRALFNVIAKMEHRADELYEGAKAMRKAKEC</sequence>
<dbReference type="EMBL" id="AP011532">
    <property type="protein sequence ID" value="BAI62966.1"/>
    <property type="molecule type" value="Genomic_DNA"/>
</dbReference>
<accession>D1Z2P4</accession>
<protein>
    <submittedName>
        <fullName evidence="2">MarR family transcriptional regulator</fullName>
    </submittedName>
</protein>
<gene>
    <name evidence="2" type="ordered locus">MCP_2894</name>
</gene>
<dbReference type="InterPro" id="IPR039422">
    <property type="entry name" value="MarR/SlyA-like"/>
</dbReference>
<dbReference type="eggNOG" id="arCOG03183">
    <property type="taxonomic scope" value="Archaea"/>
</dbReference>
<evidence type="ECO:0000313" key="2">
    <source>
        <dbReference type="EMBL" id="BAI62966.1"/>
    </source>
</evidence>
<dbReference type="GO" id="GO:0003700">
    <property type="term" value="F:DNA-binding transcription factor activity"/>
    <property type="evidence" value="ECO:0007669"/>
    <property type="project" value="InterPro"/>
</dbReference>
<dbReference type="Proteomes" id="UP000001882">
    <property type="component" value="Chromosome"/>
</dbReference>
<reference evidence="2 3" key="2">
    <citation type="journal article" date="2008" name="Int. J. Syst. Evol. Microbiol.">
        <title>Methanocella paludicola gen. nov., sp. nov., a methane-producing archaeon, the first isolate of the lineage 'Rice Cluster I', and proposal of the new archaeal order Methanocellales ord. nov.</title>
        <authorList>
            <person name="Sakai S."/>
            <person name="Imachi H."/>
            <person name="Hanada S."/>
            <person name="Ohashi A."/>
            <person name="Harada H."/>
            <person name="Kamagata Y."/>
        </authorList>
    </citation>
    <scope>NUCLEOTIDE SEQUENCE [LARGE SCALE GENOMIC DNA]</scope>
    <source>
        <strain evidence="3">DSM 17711 / JCM 13418 / NBRC 101707 / SANAE</strain>
    </source>
</reference>
<dbReference type="PROSITE" id="PS50995">
    <property type="entry name" value="HTH_MARR_2"/>
    <property type="match status" value="1"/>
</dbReference>
<dbReference type="PATRIC" id="fig|304371.9.peg.2963"/>
<name>D1Z2P4_METPS</name>
<dbReference type="InterPro" id="IPR036390">
    <property type="entry name" value="WH_DNA-bd_sf"/>
</dbReference>
<proteinExistence type="predicted"/>
<dbReference type="InterPro" id="IPR000835">
    <property type="entry name" value="HTH_MarR-typ"/>
</dbReference>
<dbReference type="Pfam" id="PF12802">
    <property type="entry name" value="MarR_2"/>
    <property type="match status" value="1"/>
</dbReference>
<dbReference type="PANTHER" id="PTHR33164:SF43">
    <property type="entry name" value="HTH-TYPE TRANSCRIPTIONAL REPRESSOR YETL"/>
    <property type="match status" value="1"/>
</dbReference>
<dbReference type="SMART" id="SM00347">
    <property type="entry name" value="HTH_MARR"/>
    <property type="match status" value="1"/>
</dbReference>
<reference evidence="2 3" key="1">
    <citation type="journal article" date="2007" name="Appl. Environ. Microbiol.">
        <title>Isolation of key methanogens for global methane emission from rice paddy fields: a novel isolate affiliated with the clone cluster rice cluster I.</title>
        <authorList>
            <person name="Sakai S."/>
            <person name="Imachi H."/>
            <person name="Sekiguchi Y."/>
            <person name="Ohashi A."/>
            <person name="Harada H."/>
            <person name="Kamagata Y."/>
        </authorList>
    </citation>
    <scope>NUCLEOTIDE SEQUENCE [LARGE SCALE GENOMIC DNA]</scope>
    <source>
        <strain evidence="3">DSM 17711 / JCM 13418 / NBRC 101707 / SANAE</strain>
    </source>
</reference>
<dbReference type="InterPro" id="IPR036388">
    <property type="entry name" value="WH-like_DNA-bd_sf"/>
</dbReference>
<feature type="domain" description="HTH marR-type" evidence="1">
    <location>
        <begin position="1"/>
        <end position="136"/>
    </location>
</feature>
<dbReference type="KEGG" id="mpd:MCP_2894"/>
<dbReference type="SUPFAM" id="SSF46785">
    <property type="entry name" value="Winged helix' DNA-binding domain"/>
    <property type="match status" value="1"/>
</dbReference>